<organism evidence="2 3">
    <name type="scientific">Polyangium fumosum</name>
    <dbReference type="NCBI Taxonomy" id="889272"/>
    <lineage>
        <taxon>Bacteria</taxon>
        <taxon>Pseudomonadati</taxon>
        <taxon>Myxococcota</taxon>
        <taxon>Polyangia</taxon>
        <taxon>Polyangiales</taxon>
        <taxon>Polyangiaceae</taxon>
        <taxon>Polyangium</taxon>
    </lineage>
</organism>
<feature type="compositionally biased region" description="Basic and acidic residues" evidence="1">
    <location>
        <begin position="78"/>
        <end position="104"/>
    </location>
</feature>
<gene>
    <name evidence="2" type="ORF">E8A74_04720</name>
</gene>
<reference evidence="2 3" key="1">
    <citation type="submission" date="2019-04" db="EMBL/GenBank/DDBJ databases">
        <authorList>
            <person name="Li Y."/>
            <person name="Wang J."/>
        </authorList>
    </citation>
    <scope>NUCLEOTIDE SEQUENCE [LARGE SCALE GENOMIC DNA]</scope>
    <source>
        <strain evidence="2 3">DSM 14668</strain>
    </source>
</reference>
<dbReference type="EMBL" id="SSMQ01000003">
    <property type="protein sequence ID" value="TKD12406.1"/>
    <property type="molecule type" value="Genomic_DNA"/>
</dbReference>
<feature type="region of interest" description="Disordered" evidence="1">
    <location>
        <begin position="78"/>
        <end position="110"/>
    </location>
</feature>
<dbReference type="AlphaFoldDB" id="A0A4U1JIV3"/>
<keyword evidence="3" id="KW-1185">Reference proteome</keyword>
<name>A0A4U1JIV3_9BACT</name>
<dbReference type="Proteomes" id="UP000309215">
    <property type="component" value="Unassembled WGS sequence"/>
</dbReference>
<feature type="region of interest" description="Disordered" evidence="1">
    <location>
        <begin position="171"/>
        <end position="193"/>
    </location>
</feature>
<protein>
    <submittedName>
        <fullName evidence="2">Uncharacterized protein</fullName>
    </submittedName>
</protein>
<dbReference type="RefSeq" id="WP_136927706.1">
    <property type="nucleotide sequence ID" value="NZ_SSMQ01000003.1"/>
</dbReference>
<evidence type="ECO:0000313" key="3">
    <source>
        <dbReference type="Proteomes" id="UP000309215"/>
    </source>
</evidence>
<comment type="caution">
    <text evidence="2">The sequence shown here is derived from an EMBL/GenBank/DDBJ whole genome shotgun (WGS) entry which is preliminary data.</text>
</comment>
<dbReference type="OrthoDB" id="5506878at2"/>
<proteinExistence type="predicted"/>
<accession>A0A4U1JIV3</accession>
<evidence type="ECO:0000256" key="1">
    <source>
        <dbReference type="SAM" id="MobiDB-lite"/>
    </source>
</evidence>
<sequence length="193" mass="21619">MKIMLKLENLKTGETSFQEFPDEEATSAWLRERPRFTDVLGVVFEGLSREQNDRLKGAMRPLDPEEQAAEKALAKVREKAAEEQALAREKENEAARAAHREAQKSLDPNRPMEVRFRYDTGLQLADQDDPRGISDEVRAACMAWIEERNEWVASRGQIVGEAKITVLPGALPKPGADRVQHGSFVPVTGPKKA</sequence>
<evidence type="ECO:0000313" key="2">
    <source>
        <dbReference type="EMBL" id="TKD12406.1"/>
    </source>
</evidence>